<dbReference type="PANTHER" id="PTHR31652:SF0">
    <property type="entry name" value="LIMR FAMILY PROTEIN DDB_G0283707-RELATED"/>
    <property type="match status" value="1"/>
</dbReference>
<proteinExistence type="inferred from homology"/>
<feature type="transmembrane region" description="Helical" evidence="6">
    <location>
        <begin position="426"/>
        <end position="443"/>
    </location>
</feature>
<keyword evidence="3 6" id="KW-0812">Transmembrane</keyword>
<name>A0AAV2Z585_9STRA</name>
<gene>
    <name evidence="7" type="ORF">N0F65_008612</name>
</gene>
<evidence type="ECO:0000256" key="5">
    <source>
        <dbReference type="ARBA" id="ARBA00023136"/>
    </source>
</evidence>
<feature type="transmembrane region" description="Helical" evidence="6">
    <location>
        <begin position="479"/>
        <end position="497"/>
    </location>
</feature>
<dbReference type="InterPro" id="IPR008075">
    <property type="entry name" value="LIMR"/>
</dbReference>
<keyword evidence="5 6" id="KW-0472">Membrane</keyword>
<comment type="caution">
    <text evidence="7">The sequence shown here is derived from an EMBL/GenBank/DDBJ whole genome shotgun (WGS) entry which is preliminary data.</text>
</comment>
<evidence type="ECO:0000313" key="8">
    <source>
        <dbReference type="Proteomes" id="UP001146120"/>
    </source>
</evidence>
<dbReference type="EMBL" id="DAKRPA010000075">
    <property type="protein sequence ID" value="DAZ99869.1"/>
    <property type="molecule type" value="Genomic_DNA"/>
</dbReference>
<reference evidence="7" key="1">
    <citation type="submission" date="2022-11" db="EMBL/GenBank/DDBJ databases">
        <authorList>
            <person name="Morgan W.R."/>
            <person name="Tartar A."/>
        </authorList>
    </citation>
    <scope>NUCLEOTIDE SEQUENCE</scope>
    <source>
        <strain evidence="7">ARSEF 373</strain>
    </source>
</reference>
<keyword evidence="8" id="KW-1185">Reference proteome</keyword>
<evidence type="ECO:0008006" key="9">
    <source>
        <dbReference type="Google" id="ProtNLM"/>
    </source>
</evidence>
<evidence type="ECO:0000256" key="2">
    <source>
        <dbReference type="ARBA" id="ARBA00010487"/>
    </source>
</evidence>
<organism evidence="7 8">
    <name type="scientific">Lagenidium giganteum</name>
    <dbReference type="NCBI Taxonomy" id="4803"/>
    <lineage>
        <taxon>Eukaryota</taxon>
        <taxon>Sar</taxon>
        <taxon>Stramenopiles</taxon>
        <taxon>Oomycota</taxon>
        <taxon>Peronosporomycetes</taxon>
        <taxon>Pythiales</taxon>
        <taxon>Pythiaceae</taxon>
    </lineage>
</organism>
<accession>A0AAV2Z585</accession>
<comment type="subcellular location">
    <subcellularLocation>
        <location evidence="1">Membrane</location>
        <topology evidence="1">Multi-pass membrane protein</topology>
    </subcellularLocation>
</comment>
<evidence type="ECO:0000313" key="7">
    <source>
        <dbReference type="EMBL" id="DAZ99869.1"/>
    </source>
</evidence>
<comment type="similarity">
    <text evidence="2">Belongs to the LIMR family.</text>
</comment>
<evidence type="ECO:0000256" key="3">
    <source>
        <dbReference type="ARBA" id="ARBA00022692"/>
    </source>
</evidence>
<dbReference type="InterPro" id="IPR006876">
    <property type="entry name" value="LMBR1-like_membr_prot"/>
</dbReference>
<feature type="transmembrane region" description="Helical" evidence="6">
    <location>
        <begin position="214"/>
        <end position="240"/>
    </location>
</feature>
<sequence length="525" mass="59796">MSVDWFLIIIIIVMAIVLLIANVYILVYFQHDDDKNTAYLPKALVIFGLFFAEATVLLLPLDVANNSSAIGCKEGWNKACGNIDMDLLWLIVFMCIIFFVVVLLPYCIYYYEADDGEDNVNNHRWLEAMKMEICTVFLAAAVMVALFLTVSNSYIPMRALQVNSQSPTTGFQPYTMGATLSSDELANAASVELKKIKVTIGVSFPIYITGLFSFVGWFGFMIFCGIGLIALPLDMILAFVHRPKFISADVYAHQKLIIQRRSAELLELGRTIRAAMDRPGQGNKSAWERKKQKRLDFVTINKFKQSVYLLEEDMQELRMCHDEYKNYNPLVAIGKLILGCLGTFVSCIWIFHIALYMLPPLPIVSLLNAYFMWFDQWFPLFGTISVGLFSTYLLACAVKGCFKFGMRCFCCALHPMKLHGTYMNSLLFNLGLVLFCAIPAVQFCDEAFKDYGRLTAIRNLMGVQIRYLQGMTFFWEYNIFIYGILVFCLITGIFLGIKPRDNASPVDDIRKKIERQVREHREGVV</sequence>
<evidence type="ECO:0000256" key="6">
    <source>
        <dbReference type="SAM" id="Phobius"/>
    </source>
</evidence>
<keyword evidence="4 6" id="KW-1133">Transmembrane helix</keyword>
<dbReference type="PRINTS" id="PR01692">
    <property type="entry name" value="LIPOCALINIMR"/>
</dbReference>
<evidence type="ECO:0000256" key="4">
    <source>
        <dbReference type="ARBA" id="ARBA00022989"/>
    </source>
</evidence>
<feature type="transmembrane region" description="Helical" evidence="6">
    <location>
        <begin position="377"/>
        <end position="398"/>
    </location>
</feature>
<dbReference type="Proteomes" id="UP001146120">
    <property type="component" value="Unassembled WGS sequence"/>
</dbReference>
<feature type="transmembrane region" description="Helical" evidence="6">
    <location>
        <begin position="6"/>
        <end position="27"/>
    </location>
</feature>
<dbReference type="GO" id="GO:0016020">
    <property type="term" value="C:membrane"/>
    <property type="evidence" value="ECO:0007669"/>
    <property type="project" value="UniProtKB-SubCell"/>
</dbReference>
<evidence type="ECO:0000256" key="1">
    <source>
        <dbReference type="ARBA" id="ARBA00004141"/>
    </source>
</evidence>
<dbReference type="AlphaFoldDB" id="A0AAV2Z585"/>
<feature type="transmembrane region" description="Helical" evidence="6">
    <location>
        <begin position="87"/>
        <end position="111"/>
    </location>
</feature>
<dbReference type="Pfam" id="PF04791">
    <property type="entry name" value="LMBR1"/>
    <property type="match status" value="2"/>
</dbReference>
<dbReference type="PANTHER" id="PTHR31652">
    <property type="entry name" value="LIMR FAMILY PROTEIN DDB_G0283707-RELATED"/>
    <property type="match status" value="1"/>
</dbReference>
<feature type="transmembrane region" description="Helical" evidence="6">
    <location>
        <begin position="336"/>
        <end position="357"/>
    </location>
</feature>
<feature type="transmembrane region" description="Helical" evidence="6">
    <location>
        <begin position="39"/>
        <end position="59"/>
    </location>
</feature>
<reference evidence="7" key="2">
    <citation type="journal article" date="2023" name="Microbiol Resour">
        <title>Decontamination and Annotation of the Draft Genome Sequence of the Oomycete Lagenidium giganteum ARSEF 373.</title>
        <authorList>
            <person name="Morgan W.R."/>
            <person name="Tartar A."/>
        </authorList>
    </citation>
    <scope>NUCLEOTIDE SEQUENCE</scope>
    <source>
        <strain evidence="7">ARSEF 373</strain>
    </source>
</reference>
<protein>
    <recommendedName>
        <fullName evidence="9">LMBR1-like membrane protein</fullName>
    </recommendedName>
</protein>
<feature type="transmembrane region" description="Helical" evidence="6">
    <location>
        <begin position="132"/>
        <end position="155"/>
    </location>
</feature>